<keyword evidence="2" id="KW-1185">Reference proteome</keyword>
<accession>A0A267FK82</accession>
<name>A0A267FK82_9PLAT</name>
<gene>
    <name evidence="1" type="ORF">BOX15_Mlig001029g1</name>
</gene>
<evidence type="ECO:0000313" key="2">
    <source>
        <dbReference type="Proteomes" id="UP000215902"/>
    </source>
</evidence>
<dbReference type="AlphaFoldDB" id="A0A267FK82"/>
<reference evidence="1 2" key="1">
    <citation type="submission" date="2017-06" db="EMBL/GenBank/DDBJ databases">
        <title>A platform for efficient transgenesis in Macrostomum lignano, a flatworm model organism for stem cell research.</title>
        <authorList>
            <person name="Berezikov E."/>
        </authorList>
    </citation>
    <scope>NUCLEOTIDE SEQUENCE [LARGE SCALE GENOMIC DNA]</scope>
    <source>
        <strain evidence="1">DV1</strain>
        <tissue evidence="1">Whole organism</tissue>
    </source>
</reference>
<protein>
    <submittedName>
        <fullName evidence="1">Uncharacterized protein</fullName>
    </submittedName>
</protein>
<evidence type="ECO:0000313" key="1">
    <source>
        <dbReference type="EMBL" id="PAA73547.1"/>
    </source>
</evidence>
<proteinExistence type="predicted"/>
<dbReference type="EMBL" id="NIVC01001007">
    <property type="protein sequence ID" value="PAA73547.1"/>
    <property type="molecule type" value="Genomic_DNA"/>
</dbReference>
<comment type="caution">
    <text evidence="1">The sequence shown here is derived from an EMBL/GenBank/DDBJ whole genome shotgun (WGS) entry which is preliminary data.</text>
</comment>
<organism evidence="1 2">
    <name type="scientific">Macrostomum lignano</name>
    <dbReference type="NCBI Taxonomy" id="282301"/>
    <lineage>
        <taxon>Eukaryota</taxon>
        <taxon>Metazoa</taxon>
        <taxon>Spiralia</taxon>
        <taxon>Lophotrochozoa</taxon>
        <taxon>Platyhelminthes</taxon>
        <taxon>Rhabditophora</taxon>
        <taxon>Macrostomorpha</taxon>
        <taxon>Macrostomida</taxon>
        <taxon>Macrostomidae</taxon>
        <taxon>Macrostomum</taxon>
    </lineage>
</organism>
<dbReference type="Proteomes" id="UP000215902">
    <property type="component" value="Unassembled WGS sequence"/>
</dbReference>
<sequence>MPKSSMCCIKALRLNESVALFDYFFLYRKLALSKHQQFLFPLNKTPWNHFDLFSCTFGSDHVLFCYEVTQITVCPNEVEKCGSCRHRPSSCANLNLLKSSIIRSRFCPLLFSLLLQAMSLCDYAVDVCLKACTPSLASSKTACQTKPTASINMEKMSQSHLFSILTAVCASPLQSKQAPAIAVENSTPPPVKLHSPPSPQFCYNQPAPSSDAEFSDSEIDSDDSDYNWVSFDYPELTADQRLDYERLKAEADWICICCAASRQRGECGRHFLSDKSGRQVKVRFDQRPSEVHEIDSGPYEADAYRAARRDDYLSAKFSFQADVQRAERFLSRVLTKQHREQMWKYIAERTN</sequence>